<evidence type="ECO:0000256" key="4">
    <source>
        <dbReference type="ARBA" id="ARBA00022490"/>
    </source>
</evidence>
<feature type="domain" description="DNA2/NAM7 helicase helicase" evidence="13">
    <location>
        <begin position="570"/>
        <end position="638"/>
    </location>
</feature>
<evidence type="ECO:0000259" key="13">
    <source>
        <dbReference type="Pfam" id="PF13086"/>
    </source>
</evidence>
<dbReference type="InterPro" id="IPR041679">
    <property type="entry name" value="DNA2/NAM7-like_C"/>
</dbReference>
<evidence type="ECO:0000256" key="12">
    <source>
        <dbReference type="SAM" id="MobiDB-lite"/>
    </source>
</evidence>
<evidence type="ECO:0000256" key="7">
    <source>
        <dbReference type="ARBA" id="ARBA00022806"/>
    </source>
</evidence>
<evidence type="ECO:0000256" key="10">
    <source>
        <dbReference type="ARBA" id="ARBA00023158"/>
    </source>
</evidence>
<evidence type="ECO:0000256" key="3">
    <source>
        <dbReference type="ARBA" id="ARBA00012552"/>
    </source>
</evidence>
<dbReference type="AlphaFoldDB" id="A8P5L5"/>
<protein>
    <recommendedName>
        <fullName evidence="3">RNA helicase</fullName>
        <ecNumber evidence="3">3.6.4.13</ecNumber>
    </recommendedName>
</protein>
<dbReference type="VEuPathDB" id="FungiDB:CC1G_05524"/>
<organism evidence="16 17">
    <name type="scientific">Coprinopsis cinerea (strain Okayama-7 / 130 / ATCC MYA-4618 / FGSC 9003)</name>
    <name type="common">Inky cap fungus</name>
    <name type="synonym">Hormographiella aspergillata</name>
    <dbReference type="NCBI Taxonomy" id="240176"/>
    <lineage>
        <taxon>Eukaryota</taxon>
        <taxon>Fungi</taxon>
        <taxon>Dikarya</taxon>
        <taxon>Basidiomycota</taxon>
        <taxon>Agaricomycotina</taxon>
        <taxon>Agaricomycetes</taxon>
        <taxon>Agaricomycetidae</taxon>
        <taxon>Agaricales</taxon>
        <taxon>Agaricineae</taxon>
        <taxon>Psathyrellaceae</taxon>
        <taxon>Coprinopsis</taxon>
    </lineage>
</organism>
<dbReference type="SUPFAM" id="SSF52540">
    <property type="entry name" value="P-loop containing nucleoside triphosphate hydrolases"/>
    <property type="match status" value="1"/>
</dbReference>
<evidence type="ECO:0000256" key="11">
    <source>
        <dbReference type="ARBA" id="ARBA00047984"/>
    </source>
</evidence>
<dbReference type="GO" id="GO:0003723">
    <property type="term" value="F:RNA binding"/>
    <property type="evidence" value="ECO:0007669"/>
    <property type="project" value="UniProtKB-KW"/>
</dbReference>
<dbReference type="GO" id="GO:0005524">
    <property type="term" value="F:ATP binding"/>
    <property type="evidence" value="ECO:0007669"/>
    <property type="project" value="UniProtKB-KW"/>
</dbReference>
<evidence type="ECO:0000256" key="8">
    <source>
        <dbReference type="ARBA" id="ARBA00022840"/>
    </source>
</evidence>
<dbReference type="eggNOG" id="KOG1804">
    <property type="taxonomic scope" value="Eukaryota"/>
</dbReference>
<feature type="region of interest" description="Disordered" evidence="12">
    <location>
        <begin position="225"/>
        <end position="249"/>
    </location>
</feature>
<comment type="similarity">
    <text evidence="2">Belongs to the DNA2/NAM7 helicase family. SDE3 subfamily.</text>
</comment>
<dbReference type="Proteomes" id="UP000001861">
    <property type="component" value="Unassembled WGS sequence"/>
</dbReference>
<comment type="subcellular location">
    <subcellularLocation>
        <location evidence="1">Cytoplasm</location>
        <location evidence="1">Cytoplasmic ribonucleoprotein granule</location>
    </subcellularLocation>
</comment>
<evidence type="ECO:0000259" key="15">
    <source>
        <dbReference type="Pfam" id="PF21634"/>
    </source>
</evidence>
<evidence type="ECO:0000256" key="1">
    <source>
        <dbReference type="ARBA" id="ARBA00004331"/>
    </source>
</evidence>
<evidence type="ECO:0000313" key="17">
    <source>
        <dbReference type="Proteomes" id="UP000001861"/>
    </source>
</evidence>
<dbReference type="Pfam" id="PF13087">
    <property type="entry name" value="AAA_12"/>
    <property type="match status" value="1"/>
</dbReference>
<dbReference type="OrthoDB" id="6513042at2759"/>
<sequence length="963" mass="107889">MEGRNQILRCPLCEVNVVGPSWDEHLGGTKHRKQAVKNGVPIDVEPITAISTETSTVCDVCKAQVPNHLWSRHVQSPRHKSREKFLQYRAALDEAEKDKNGLVVDAAKDLGYVDPAAAGGGLSFKIDIKSTLPFGKSVLLQANLASKLGSRPTVSGFSVASATFNTAITPRTPCQVYIRFVQRFIGRYDDRLELVFEDTQLKKKFIVSRPLKIVIGSKAEHQALQPVKPYTPRPRTRREPAQNVVEGVPPPSSHSIPYIVRLPRAVIPTNLLTVLDGGEPLRKQIEHVRRIFFPREFCSATYARHFKNLIWIEEHKSESDLERYDMRDATLQKHNRYYYLAIPGLAEKRPSVLVGDKILVQRTNAPPGHWFEGHVHVVRKEEVALVFHTSFAGWSATQRYNIRFKLNRIVVRRQHQALDSAFEEDRVLFPRSNHVKALPPMRNLQHYNHLISTNEPQVRAVVSIARLPAGSPPFIVFGPPGTGKTITIVEAIRQVLKLNPNAKILACAPSNSAADLIAERLAVGLNSDMLFRMYAPSRTKDQVPDKLCNYVFTTPDNHFSVPPIKTMMSFRVIVSTCVAASMASGIGIPRGHFSHIFIDEAGQATEPEAFISIKTMADSLTNIVLSGDPKQLGPIIRSPIARTLGLETSYLERLMNLETYDEHGLEYGSPVVKLIKNFRSHESILKFPNEKFYSGDLQPCANPATINAYLKSSFLPKNPKFPVVFHSVSGKDDREASSPSFFNVDEVLTVKDYVRRLKENRSVRISDNEIGIITPYHAQCLKIRASLRSVADGIKVGSVEEFQGQERKVIIISTVRSSKEFVDYDVRHTLGFVASPRRFNVAVTRAQALLIVVGNPQVLGLDPLWRSFLNYVYLNDGWTGSIDIPWDPSDDSDDDDDGDDGHPTLRGHASTKKGGYSAERVRREAEMDMNAFTRRMEELALGNAEDGGLEDDANVDRPWRDVE</sequence>
<dbReference type="Pfam" id="PF13086">
    <property type="entry name" value="AAA_11"/>
    <property type="match status" value="2"/>
</dbReference>
<comment type="catalytic activity">
    <reaction evidence="11">
        <text>ATP + H2O = ADP + phosphate + H(+)</text>
        <dbReference type="Rhea" id="RHEA:13065"/>
        <dbReference type="ChEBI" id="CHEBI:15377"/>
        <dbReference type="ChEBI" id="CHEBI:15378"/>
        <dbReference type="ChEBI" id="CHEBI:30616"/>
        <dbReference type="ChEBI" id="CHEBI:43474"/>
        <dbReference type="ChEBI" id="CHEBI:456216"/>
        <dbReference type="EC" id="3.6.4.13"/>
    </reaction>
</comment>
<evidence type="ECO:0000256" key="5">
    <source>
        <dbReference type="ARBA" id="ARBA00022741"/>
    </source>
</evidence>
<proteinExistence type="inferred from homology"/>
<feature type="domain" description="DNA2/NAM7 helicase helicase" evidence="13">
    <location>
        <begin position="453"/>
        <end position="541"/>
    </location>
</feature>
<dbReference type="Gene3D" id="3.40.50.300">
    <property type="entry name" value="P-loop containing nucleotide triphosphate hydrolases"/>
    <property type="match status" value="2"/>
</dbReference>
<evidence type="ECO:0000313" key="16">
    <source>
        <dbReference type="EMBL" id="EAU82902.2"/>
    </source>
</evidence>
<keyword evidence="8" id="KW-0067">ATP-binding</keyword>
<dbReference type="GO" id="GO:0036464">
    <property type="term" value="C:cytoplasmic ribonucleoprotein granule"/>
    <property type="evidence" value="ECO:0007669"/>
    <property type="project" value="UniProtKB-SubCell"/>
</dbReference>
<dbReference type="GO" id="GO:0031047">
    <property type="term" value="P:regulatory ncRNA-mediated gene silencing"/>
    <property type="evidence" value="ECO:0007669"/>
    <property type="project" value="UniProtKB-KW"/>
</dbReference>
<dbReference type="FunFam" id="3.40.50.300:FF:000608">
    <property type="entry name" value="Mov10 RISC complex RNA helicase"/>
    <property type="match status" value="1"/>
</dbReference>
<feature type="region of interest" description="Disordered" evidence="12">
    <location>
        <begin position="885"/>
        <end position="922"/>
    </location>
</feature>
<evidence type="ECO:0000256" key="9">
    <source>
        <dbReference type="ARBA" id="ARBA00022884"/>
    </source>
</evidence>
<dbReference type="InterPro" id="IPR047187">
    <property type="entry name" value="SF1_C_Upf1"/>
</dbReference>
<dbReference type="CDD" id="cd18038">
    <property type="entry name" value="DEXXQc_Helz-like"/>
    <property type="match status" value="1"/>
</dbReference>
<dbReference type="EMBL" id="AACS02000011">
    <property type="protein sequence ID" value="EAU82902.2"/>
    <property type="molecule type" value="Genomic_DNA"/>
</dbReference>
<gene>
    <name evidence="16" type="ORF">CC1G_05524</name>
</gene>
<dbReference type="InterPro" id="IPR041677">
    <property type="entry name" value="DNA2/NAM7_AAA_11"/>
</dbReference>
<dbReference type="HOGENOM" id="CLU_001666_6_3_1"/>
<comment type="caution">
    <text evidence="16">The sequence shown here is derived from an EMBL/GenBank/DDBJ whole genome shotgun (WGS) entry which is preliminary data.</text>
</comment>
<name>A8P5L5_COPC7</name>
<dbReference type="InterPro" id="IPR026122">
    <property type="entry name" value="MOV-10/SDE3_DEXXQ/H-box"/>
</dbReference>
<keyword evidence="7 16" id="KW-0347">Helicase</keyword>
<feature type="compositionally biased region" description="Acidic residues" evidence="12">
    <location>
        <begin position="888"/>
        <end position="899"/>
    </location>
</feature>
<dbReference type="OMA" id="KHNRYYY"/>
<dbReference type="PANTHER" id="PTHR45418">
    <property type="entry name" value="CANCER/TESTIS ANTIGEN 55"/>
    <property type="match status" value="1"/>
</dbReference>
<reference evidence="16 17" key="1">
    <citation type="journal article" date="2010" name="Proc. Natl. Acad. Sci. U.S.A.">
        <title>Insights into evolution of multicellular fungi from the assembled chromosomes of the mushroom Coprinopsis cinerea (Coprinus cinereus).</title>
        <authorList>
            <person name="Stajich J.E."/>
            <person name="Wilke S.K."/>
            <person name="Ahren D."/>
            <person name="Au C.H."/>
            <person name="Birren B.W."/>
            <person name="Borodovsky M."/>
            <person name="Burns C."/>
            <person name="Canback B."/>
            <person name="Casselton L.A."/>
            <person name="Cheng C.K."/>
            <person name="Deng J."/>
            <person name="Dietrich F.S."/>
            <person name="Fargo D.C."/>
            <person name="Farman M.L."/>
            <person name="Gathman A.C."/>
            <person name="Goldberg J."/>
            <person name="Guigo R."/>
            <person name="Hoegger P.J."/>
            <person name="Hooker J.B."/>
            <person name="Huggins A."/>
            <person name="James T.Y."/>
            <person name="Kamada T."/>
            <person name="Kilaru S."/>
            <person name="Kodira C."/>
            <person name="Kues U."/>
            <person name="Kupfer D."/>
            <person name="Kwan H.S."/>
            <person name="Lomsadze A."/>
            <person name="Li W."/>
            <person name="Lilly W.W."/>
            <person name="Ma L.J."/>
            <person name="Mackey A.J."/>
            <person name="Manning G."/>
            <person name="Martin F."/>
            <person name="Muraguchi H."/>
            <person name="Natvig D.O."/>
            <person name="Palmerini H."/>
            <person name="Ramesh M.A."/>
            <person name="Rehmeyer C.J."/>
            <person name="Roe B.A."/>
            <person name="Shenoy N."/>
            <person name="Stanke M."/>
            <person name="Ter-Hovhannisyan V."/>
            <person name="Tunlid A."/>
            <person name="Velagapudi R."/>
            <person name="Vision T.J."/>
            <person name="Zeng Q."/>
            <person name="Zolan M.E."/>
            <person name="Pukkila P.J."/>
        </authorList>
    </citation>
    <scope>NUCLEOTIDE SEQUENCE [LARGE SCALE GENOMIC DNA]</scope>
    <source>
        <strain evidence="17">Okayama-7 / 130 / ATCC MYA-4618 / FGSC 9003</strain>
    </source>
</reference>
<keyword evidence="10" id="KW-0943">RNA-mediated gene silencing</keyword>
<dbReference type="KEGG" id="cci:CC1G_05524"/>
<keyword evidence="6" id="KW-0378">Hydrolase</keyword>
<dbReference type="GeneID" id="6015567"/>
<dbReference type="CDD" id="cd18808">
    <property type="entry name" value="SF1_C_Upf1"/>
    <property type="match status" value="1"/>
</dbReference>
<evidence type="ECO:0000259" key="14">
    <source>
        <dbReference type="Pfam" id="PF13087"/>
    </source>
</evidence>
<dbReference type="RefSeq" id="XP_001838971.2">
    <property type="nucleotide sequence ID" value="XM_001838919.2"/>
</dbReference>
<dbReference type="GO" id="GO:0016787">
    <property type="term" value="F:hydrolase activity"/>
    <property type="evidence" value="ECO:0007669"/>
    <property type="project" value="UniProtKB-KW"/>
</dbReference>
<feature type="compositionally biased region" description="Basic and acidic residues" evidence="12">
    <location>
        <begin position="954"/>
        <end position="963"/>
    </location>
</feature>
<feature type="region of interest" description="Disordered" evidence="12">
    <location>
        <begin position="941"/>
        <end position="963"/>
    </location>
</feature>
<keyword evidence="9" id="KW-0694">RNA-binding</keyword>
<evidence type="ECO:0000256" key="2">
    <source>
        <dbReference type="ARBA" id="ARBA00005601"/>
    </source>
</evidence>
<evidence type="ECO:0000256" key="6">
    <source>
        <dbReference type="ARBA" id="ARBA00022801"/>
    </source>
</evidence>
<feature type="domain" description="DNA2/NAM7 helicase-like C-terminal" evidence="14">
    <location>
        <begin position="647"/>
        <end position="856"/>
    </location>
</feature>
<dbReference type="PANTHER" id="PTHR45418:SF1">
    <property type="entry name" value="CANCER_TESTIS ANTIGEN 55"/>
    <property type="match status" value="1"/>
</dbReference>
<keyword evidence="5" id="KW-0547">Nucleotide-binding</keyword>
<dbReference type="InterPro" id="IPR027417">
    <property type="entry name" value="P-loop_NTPase"/>
</dbReference>
<dbReference type="InterPro" id="IPR049080">
    <property type="entry name" value="MOV-10-like_beta-barrel"/>
</dbReference>
<feature type="domain" description="Helicase MOV-10-like beta-barrel" evidence="15">
    <location>
        <begin position="324"/>
        <end position="404"/>
    </location>
</feature>
<dbReference type="EC" id="3.6.4.13" evidence="3"/>
<keyword evidence="17" id="KW-1185">Reference proteome</keyword>
<dbReference type="GO" id="GO:0032574">
    <property type="term" value="F:5'-3' RNA helicase activity"/>
    <property type="evidence" value="ECO:0007669"/>
    <property type="project" value="InterPro"/>
</dbReference>
<dbReference type="Pfam" id="PF21634">
    <property type="entry name" value="MOV-10_beta-barrel"/>
    <property type="match status" value="1"/>
</dbReference>
<dbReference type="InParanoid" id="A8P5L5"/>
<accession>A8P5L5</accession>
<keyword evidence="4" id="KW-0963">Cytoplasm</keyword>